<sequence length="232" mass="26688">MIKEARLLHGVGNQIEQIQKEFQQIQCFLRDANARKDDEETVRNCVAEIREIAYDVEDVIEIFVLRISSRREAGILRRYTSMMAEGLTIHQINSEIKDIKSKISNLTRCIHTYAIRPISQEEHSHSTFRRRPDLIRSNSHLIEADFVGVEKDVENLVANLVNEHNNYNVLAICGMGGLGKTTPAGKIYHHSEVQSHFQAFAWFCVSNNGKQKIFQQEYLLSCYLRKGSRLIA</sequence>
<evidence type="ECO:0000313" key="1">
    <source>
        <dbReference type="EMBL" id="KAI5649648.1"/>
    </source>
</evidence>
<reference evidence="2" key="1">
    <citation type="journal article" date="2023" name="Nat. Plants">
        <title>Single-cell RNA sequencing provides a high-resolution roadmap for understanding the multicellular compartmentation of specialized metabolism.</title>
        <authorList>
            <person name="Sun S."/>
            <person name="Shen X."/>
            <person name="Li Y."/>
            <person name="Li Y."/>
            <person name="Wang S."/>
            <person name="Li R."/>
            <person name="Zhang H."/>
            <person name="Shen G."/>
            <person name="Guo B."/>
            <person name="Wei J."/>
            <person name="Xu J."/>
            <person name="St-Pierre B."/>
            <person name="Chen S."/>
            <person name="Sun C."/>
        </authorList>
    </citation>
    <scope>NUCLEOTIDE SEQUENCE [LARGE SCALE GENOMIC DNA]</scope>
</reference>
<proteinExistence type="predicted"/>
<comment type="caution">
    <text evidence="1">The sequence shown here is derived from an EMBL/GenBank/DDBJ whole genome shotgun (WGS) entry which is preliminary data.</text>
</comment>
<protein>
    <submittedName>
        <fullName evidence="1">Uncharacterized protein</fullName>
    </submittedName>
</protein>
<gene>
    <name evidence="1" type="ORF">M9H77_35653</name>
</gene>
<keyword evidence="2" id="KW-1185">Reference proteome</keyword>
<dbReference type="EMBL" id="CM044708">
    <property type="protein sequence ID" value="KAI5649648.1"/>
    <property type="molecule type" value="Genomic_DNA"/>
</dbReference>
<dbReference type="Proteomes" id="UP001060085">
    <property type="component" value="Linkage Group LG08"/>
</dbReference>
<evidence type="ECO:0000313" key="2">
    <source>
        <dbReference type="Proteomes" id="UP001060085"/>
    </source>
</evidence>
<organism evidence="1 2">
    <name type="scientific">Catharanthus roseus</name>
    <name type="common">Madagascar periwinkle</name>
    <name type="synonym">Vinca rosea</name>
    <dbReference type="NCBI Taxonomy" id="4058"/>
    <lineage>
        <taxon>Eukaryota</taxon>
        <taxon>Viridiplantae</taxon>
        <taxon>Streptophyta</taxon>
        <taxon>Embryophyta</taxon>
        <taxon>Tracheophyta</taxon>
        <taxon>Spermatophyta</taxon>
        <taxon>Magnoliopsida</taxon>
        <taxon>eudicotyledons</taxon>
        <taxon>Gunneridae</taxon>
        <taxon>Pentapetalae</taxon>
        <taxon>asterids</taxon>
        <taxon>lamiids</taxon>
        <taxon>Gentianales</taxon>
        <taxon>Apocynaceae</taxon>
        <taxon>Rauvolfioideae</taxon>
        <taxon>Vinceae</taxon>
        <taxon>Catharanthinae</taxon>
        <taxon>Catharanthus</taxon>
    </lineage>
</organism>
<accession>A0ACB9ZQC6</accession>
<name>A0ACB9ZQC6_CATRO</name>